<protein>
    <submittedName>
        <fullName evidence="2">Ring-cleaving dioxygenase</fullName>
    </submittedName>
</protein>
<keyword evidence="2" id="KW-0223">Dioxygenase</keyword>
<evidence type="ECO:0000313" key="3">
    <source>
        <dbReference type="Proteomes" id="UP001597079"/>
    </source>
</evidence>
<gene>
    <name evidence="2" type="ORF">ACFSB2_04255</name>
</gene>
<proteinExistence type="predicted"/>
<dbReference type="InterPro" id="IPR004360">
    <property type="entry name" value="Glyas_Fos-R_dOase_dom"/>
</dbReference>
<dbReference type="SUPFAM" id="SSF54593">
    <property type="entry name" value="Glyoxalase/Bleomycin resistance protein/Dihydroxybiphenyl dioxygenase"/>
    <property type="match status" value="1"/>
</dbReference>
<feature type="domain" description="VOC" evidence="1">
    <location>
        <begin position="156"/>
        <end position="282"/>
    </location>
</feature>
<comment type="caution">
    <text evidence="2">The sequence shown here is derived from an EMBL/GenBank/DDBJ whole genome shotgun (WGS) entry which is preliminary data.</text>
</comment>
<dbReference type="PROSITE" id="PS51819">
    <property type="entry name" value="VOC"/>
    <property type="match status" value="2"/>
</dbReference>
<dbReference type="Gene3D" id="3.10.180.10">
    <property type="entry name" value="2,3-Dihydroxybiphenyl 1,2-Dioxygenase, domain 1"/>
    <property type="match status" value="2"/>
</dbReference>
<dbReference type="CDD" id="cd08347">
    <property type="entry name" value="PcpA_C_like"/>
    <property type="match status" value="1"/>
</dbReference>
<keyword evidence="2" id="KW-0560">Oxidoreductase</keyword>
<organism evidence="2 3">
    <name type="scientific">Alicyclobacillus fodiniaquatilis</name>
    <dbReference type="NCBI Taxonomy" id="1661150"/>
    <lineage>
        <taxon>Bacteria</taxon>
        <taxon>Bacillati</taxon>
        <taxon>Bacillota</taxon>
        <taxon>Bacilli</taxon>
        <taxon>Bacillales</taxon>
        <taxon>Alicyclobacillaceae</taxon>
        <taxon>Alicyclobacillus</taxon>
    </lineage>
</organism>
<dbReference type="Pfam" id="PF00903">
    <property type="entry name" value="Glyoxalase"/>
    <property type="match status" value="2"/>
</dbReference>
<dbReference type="EMBL" id="JBHUCX010000013">
    <property type="protein sequence ID" value="MFD1673920.1"/>
    <property type="molecule type" value="Genomic_DNA"/>
</dbReference>
<name>A0ABW4JDB2_9BACL</name>
<dbReference type="GO" id="GO:0051213">
    <property type="term" value="F:dioxygenase activity"/>
    <property type="evidence" value="ECO:0007669"/>
    <property type="project" value="UniProtKB-KW"/>
</dbReference>
<dbReference type="InterPro" id="IPR037523">
    <property type="entry name" value="VOC_core"/>
</dbReference>
<feature type="domain" description="VOC" evidence="1">
    <location>
        <begin position="5"/>
        <end position="131"/>
    </location>
</feature>
<dbReference type="InterPro" id="IPR029068">
    <property type="entry name" value="Glyas_Bleomycin-R_OHBP_Dase"/>
</dbReference>
<dbReference type="RefSeq" id="WP_377941515.1">
    <property type="nucleotide sequence ID" value="NZ_JBHUCX010000013.1"/>
</dbReference>
<reference evidence="3" key="1">
    <citation type="journal article" date="2019" name="Int. J. Syst. Evol. Microbiol.">
        <title>The Global Catalogue of Microorganisms (GCM) 10K type strain sequencing project: providing services to taxonomists for standard genome sequencing and annotation.</title>
        <authorList>
            <consortium name="The Broad Institute Genomics Platform"/>
            <consortium name="The Broad Institute Genome Sequencing Center for Infectious Disease"/>
            <person name="Wu L."/>
            <person name="Ma J."/>
        </authorList>
    </citation>
    <scope>NUCLEOTIDE SEQUENCE [LARGE SCALE GENOMIC DNA]</scope>
    <source>
        <strain evidence="3">CGMCC 1.12286</strain>
    </source>
</reference>
<dbReference type="InterPro" id="IPR052537">
    <property type="entry name" value="Extradiol_RC_dioxygenase"/>
</dbReference>
<dbReference type="Proteomes" id="UP001597079">
    <property type="component" value="Unassembled WGS sequence"/>
</dbReference>
<sequence length="324" mass="35822">MELKGIHHVSVITGQAAKNFEFYTQNMGLRLIKKTVNQDDTSSYHLFYGDERGNPGTELTFFDIPHATRTTSGVSSISSVSLRVPNREALNQWQDRLNEFNIAHEGILSRAGRDTLAFRDFEGLGLILVADGDETGVPGGTPWEKSPVSKQNAIHGLGPVTLTVRDAERTARTLTDVMGFRENGQYASNAPGQPDILVFATGAGGAGAEVHLEERADLPFERLGSGGVHHVAFRVPNDEEYLAWLDRIQTAGFRTSGYVDRYYFKSIYFRERNGILFELATDGPGFTTDEDFEHLGETLALPPFLEPQRASIEAKLKSLVTKPF</sequence>
<accession>A0ABW4JDB2</accession>
<keyword evidence="3" id="KW-1185">Reference proteome</keyword>
<dbReference type="PANTHER" id="PTHR36110">
    <property type="entry name" value="RING-CLEAVING DIOXYGENASE MHQE-RELATED"/>
    <property type="match status" value="1"/>
</dbReference>
<evidence type="ECO:0000259" key="1">
    <source>
        <dbReference type="PROSITE" id="PS51819"/>
    </source>
</evidence>
<dbReference type="PANTHER" id="PTHR36110:SF4">
    <property type="entry name" value="RING-CLEAVING DIOXYGENASE MHQA-RELATED"/>
    <property type="match status" value="1"/>
</dbReference>
<evidence type="ECO:0000313" key="2">
    <source>
        <dbReference type="EMBL" id="MFD1673920.1"/>
    </source>
</evidence>